<evidence type="ECO:0000313" key="4">
    <source>
        <dbReference type="EMBL" id="KAK3714360.1"/>
    </source>
</evidence>
<dbReference type="Proteomes" id="UP001283361">
    <property type="component" value="Unassembled WGS sequence"/>
</dbReference>
<dbReference type="EMBL" id="JAWDGP010007536">
    <property type="protein sequence ID" value="KAK3714360.1"/>
    <property type="molecule type" value="Genomic_DNA"/>
</dbReference>
<dbReference type="PROSITE" id="PS50011">
    <property type="entry name" value="PROTEIN_KINASE_DOM"/>
    <property type="match status" value="1"/>
</dbReference>
<dbReference type="SMART" id="SM00219">
    <property type="entry name" value="TyrKc"/>
    <property type="match status" value="1"/>
</dbReference>
<dbReference type="Pfam" id="PF07714">
    <property type="entry name" value="PK_Tyr_Ser-Thr"/>
    <property type="match status" value="1"/>
</dbReference>
<feature type="region of interest" description="Disordered" evidence="1">
    <location>
        <begin position="604"/>
        <end position="626"/>
    </location>
</feature>
<evidence type="ECO:0000259" key="3">
    <source>
        <dbReference type="PROSITE" id="PS50011"/>
    </source>
</evidence>
<keyword evidence="2" id="KW-0472">Membrane</keyword>
<accession>A0AAE0XUX2</accession>
<dbReference type="PANTHER" id="PTHR44329">
    <property type="entry name" value="SERINE/THREONINE-PROTEIN KINASE TNNI3K-RELATED"/>
    <property type="match status" value="1"/>
</dbReference>
<name>A0AAE0XUX2_9GAST</name>
<dbReference type="InterPro" id="IPR000719">
    <property type="entry name" value="Prot_kinase_dom"/>
</dbReference>
<keyword evidence="2" id="KW-1133">Transmembrane helix</keyword>
<comment type="caution">
    <text evidence="4">The sequence shown here is derived from an EMBL/GenBank/DDBJ whole genome shotgun (WGS) entry which is preliminary data.</text>
</comment>
<feature type="transmembrane region" description="Helical" evidence="2">
    <location>
        <begin position="201"/>
        <end position="225"/>
    </location>
</feature>
<dbReference type="SUPFAM" id="SSF56112">
    <property type="entry name" value="Protein kinase-like (PK-like)"/>
    <property type="match status" value="1"/>
</dbReference>
<dbReference type="GO" id="GO:0005524">
    <property type="term" value="F:ATP binding"/>
    <property type="evidence" value="ECO:0007669"/>
    <property type="project" value="InterPro"/>
</dbReference>
<reference evidence="4" key="1">
    <citation type="journal article" date="2023" name="G3 (Bethesda)">
        <title>A reference genome for the long-term kleptoplast-retaining sea slug Elysia crispata morphotype clarki.</title>
        <authorList>
            <person name="Eastman K.E."/>
            <person name="Pendleton A.L."/>
            <person name="Shaikh M.A."/>
            <person name="Suttiyut T."/>
            <person name="Ogas R."/>
            <person name="Tomko P."/>
            <person name="Gavelis G."/>
            <person name="Widhalm J.R."/>
            <person name="Wisecaver J.H."/>
        </authorList>
    </citation>
    <scope>NUCLEOTIDE SEQUENCE</scope>
    <source>
        <strain evidence="4">ECLA1</strain>
    </source>
</reference>
<feature type="domain" description="Protein kinase" evidence="3">
    <location>
        <begin position="316"/>
        <end position="597"/>
    </location>
</feature>
<keyword evidence="2" id="KW-0812">Transmembrane</keyword>
<proteinExistence type="predicted"/>
<organism evidence="4 5">
    <name type="scientific">Elysia crispata</name>
    <name type="common">lettuce slug</name>
    <dbReference type="NCBI Taxonomy" id="231223"/>
    <lineage>
        <taxon>Eukaryota</taxon>
        <taxon>Metazoa</taxon>
        <taxon>Spiralia</taxon>
        <taxon>Lophotrochozoa</taxon>
        <taxon>Mollusca</taxon>
        <taxon>Gastropoda</taxon>
        <taxon>Heterobranchia</taxon>
        <taxon>Euthyneura</taxon>
        <taxon>Panpulmonata</taxon>
        <taxon>Sacoglossa</taxon>
        <taxon>Placobranchoidea</taxon>
        <taxon>Plakobranchidae</taxon>
        <taxon>Elysia</taxon>
    </lineage>
</organism>
<keyword evidence="5" id="KW-1185">Reference proteome</keyword>
<evidence type="ECO:0000256" key="1">
    <source>
        <dbReference type="SAM" id="MobiDB-lite"/>
    </source>
</evidence>
<dbReference type="InterPro" id="IPR051681">
    <property type="entry name" value="Ser/Thr_Kinases-Pseudokinases"/>
</dbReference>
<evidence type="ECO:0000313" key="5">
    <source>
        <dbReference type="Proteomes" id="UP001283361"/>
    </source>
</evidence>
<dbReference type="InterPro" id="IPR011009">
    <property type="entry name" value="Kinase-like_dom_sf"/>
</dbReference>
<dbReference type="InterPro" id="IPR020635">
    <property type="entry name" value="Tyr_kinase_cat_dom"/>
</dbReference>
<dbReference type="PROSITE" id="PS00109">
    <property type="entry name" value="PROTEIN_KINASE_TYR"/>
    <property type="match status" value="1"/>
</dbReference>
<evidence type="ECO:0000256" key="2">
    <source>
        <dbReference type="SAM" id="Phobius"/>
    </source>
</evidence>
<sequence length="626" mass="70868">MCTYKHDDYGWHRYPYTFSLTIQSTFIPPQMCKYKHDDYSWHLYPYTFSLTIQSTFIPPQMCKYKHDDYGWHLYPLGFYSDPATSASIPDIKGSKVEAVFVRSVGREMDTLPPSADRMPGVALVYSIRLFQVESAINTTIHLVCNKNLTKTEDAVFKIIRDVNHKTVSAELHHMCCCLGMCYKPGLSPTSPHRQAVSEKEAMLILVICVVSLLAVVICIACGCYCKRKHVQFYSKLPAIIPSVDSRLPPPKFSPSHRPVGGGLIMNGHIHSQISVSMEGGGGFGAELRDYEPSSVVTARRKKIPVLSDPTIHAKEVDMGQRLGGSFFMDTHLGTYKETTVTVKRLTLSIHDNQLTSRMVEVMKDEVWTLSRQRHKNIVSILGLCLDGRLPFLLTEFVVGDCLKDFLQRNKHRLIWPQRVRICSQVADGMAFLHSMKPPIIHRDLRCGNIFLSDNDNTVKVADFGLTKLLQPLREQCHSDDCGCQRKTSACPPSIRWTAPELLQRPTAHEGDSSCISTACDVYSFSMVMLEMMGKDPFDDVGLETEVIEMVKMSIRPELPPLPDIFPQYVDLMKTCWDQRPSFRPAFKQVAVRLKEMIGPARSYQKQISNNKHNRQSRGLHSSTDLV</sequence>
<dbReference type="GO" id="GO:0004713">
    <property type="term" value="F:protein tyrosine kinase activity"/>
    <property type="evidence" value="ECO:0007669"/>
    <property type="project" value="InterPro"/>
</dbReference>
<dbReference type="PANTHER" id="PTHR44329:SF261">
    <property type="entry name" value="ZINC FINGER CONTAINING PROTEIN KINASE-RELATED"/>
    <property type="match status" value="1"/>
</dbReference>
<dbReference type="AlphaFoldDB" id="A0AAE0XUX2"/>
<dbReference type="InterPro" id="IPR001245">
    <property type="entry name" value="Ser-Thr/Tyr_kinase_cat_dom"/>
</dbReference>
<dbReference type="Gene3D" id="1.10.510.10">
    <property type="entry name" value="Transferase(Phosphotransferase) domain 1"/>
    <property type="match status" value="1"/>
</dbReference>
<protein>
    <recommendedName>
        <fullName evidence="3">Protein kinase domain-containing protein</fullName>
    </recommendedName>
</protein>
<dbReference type="GO" id="GO:0004674">
    <property type="term" value="F:protein serine/threonine kinase activity"/>
    <property type="evidence" value="ECO:0007669"/>
    <property type="project" value="TreeGrafter"/>
</dbReference>
<dbReference type="InterPro" id="IPR008266">
    <property type="entry name" value="Tyr_kinase_AS"/>
</dbReference>
<gene>
    <name evidence="4" type="ORF">RRG08_017199</name>
</gene>